<keyword evidence="12" id="KW-0779">Telomere</keyword>
<evidence type="ECO:0000256" key="12">
    <source>
        <dbReference type="ARBA" id="ARBA00022895"/>
    </source>
</evidence>
<evidence type="ECO:0000256" key="4">
    <source>
        <dbReference type="ARBA" id="ARBA00005491"/>
    </source>
</evidence>
<keyword evidence="9" id="KW-0227">DNA damage</keyword>
<dbReference type="GO" id="GO:0043130">
    <property type="term" value="F:ubiquitin binding"/>
    <property type="evidence" value="ECO:0007669"/>
    <property type="project" value="InterPro"/>
</dbReference>
<evidence type="ECO:0000256" key="16">
    <source>
        <dbReference type="SAM" id="MobiDB-lite"/>
    </source>
</evidence>
<dbReference type="InterPro" id="IPR003892">
    <property type="entry name" value="CUE"/>
</dbReference>
<dbReference type="GO" id="GO:0003677">
    <property type="term" value="F:DNA binding"/>
    <property type="evidence" value="ECO:0007669"/>
    <property type="project" value="UniProtKB-KW"/>
</dbReference>
<feature type="compositionally biased region" description="Low complexity" evidence="16">
    <location>
        <begin position="498"/>
        <end position="522"/>
    </location>
</feature>
<name>A0A8H7SYJ9_9FUNG</name>
<dbReference type="Proteomes" id="UP000613177">
    <property type="component" value="Unassembled WGS sequence"/>
</dbReference>
<feature type="compositionally biased region" description="Low complexity" evidence="16">
    <location>
        <begin position="145"/>
        <end position="158"/>
    </location>
</feature>
<evidence type="ECO:0000313" key="19">
    <source>
        <dbReference type="Proteomes" id="UP000613177"/>
    </source>
</evidence>
<feature type="region of interest" description="Disordered" evidence="16">
    <location>
        <begin position="69"/>
        <end position="174"/>
    </location>
</feature>
<evidence type="ECO:0000256" key="1">
    <source>
        <dbReference type="ARBA" id="ARBA00004123"/>
    </source>
</evidence>
<gene>
    <name evidence="18" type="ORF">INT48_006992</name>
</gene>
<proteinExistence type="inferred from homology"/>
<evidence type="ECO:0000256" key="10">
    <source>
        <dbReference type="ARBA" id="ARBA00022786"/>
    </source>
</evidence>
<evidence type="ECO:0000256" key="13">
    <source>
        <dbReference type="ARBA" id="ARBA00023125"/>
    </source>
</evidence>
<feature type="domain" description="CUE" evidence="17">
    <location>
        <begin position="26"/>
        <end position="64"/>
    </location>
</feature>
<dbReference type="CDD" id="cd14368">
    <property type="entry name" value="CUE_DEF1_like"/>
    <property type="match status" value="1"/>
</dbReference>
<dbReference type="GO" id="GO:0005634">
    <property type="term" value="C:nucleus"/>
    <property type="evidence" value="ECO:0007669"/>
    <property type="project" value="UniProtKB-SubCell"/>
</dbReference>
<keyword evidence="7" id="KW-0963">Cytoplasm</keyword>
<keyword evidence="6" id="KW-0158">Chromosome</keyword>
<dbReference type="AlphaFoldDB" id="A0A8H7SYJ9"/>
<evidence type="ECO:0000256" key="2">
    <source>
        <dbReference type="ARBA" id="ARBA00004496"/>
    </source>
</evidence>
<evidence type="ECO:0000256" key="9">
    <source>
        <dbReference type="ARBA" id="ARBA00022763"/>
    </source>
</evidence>
<protein>
    <recommendedName>
        <fullName evidence="5">RNA polymerase II degradation factor 1</fullName>
    </recommendedName>
</protein>
<dbReference type="InterPro" id="IPR051833">
    <property type="entry name" value="TC-DDR_regulator"/>
</dbReference>
<evidence type="ECO:0000256" key="6">
    <source>
        <dbReference type="ARBA" id="ARBA00022454"/>
    </source>
</evidence>
<sequence>MPPHSGPPRKNNNKNDIKSLRQLYRSSLPSLTELFPNWSQDDLLFVMDECQGELDLAIIRISEGHANQWGQVKSKKPKVKKPFKDSSALGKGKNTQKENKPRKAHQKQEKPRDIQPPQPSWASILRGPAKPEDTAENNTEKSVIEPTGETTQEPTTLQTEDHVPEESVPESVQQEEAVLVVEKVTESVKVVEQVQPENPVREEEEPVAEPVHVPESVLVAEPVKVVEPLKKMEQIHTVRKPTVRRLNQVEAVVLPSNQMIPISSVNVQFGSLNLSNGEEKPIEPPVIEVEVVKSPIIEVVKTPVVAEKIKTPVVQKQEPINQTPVIEQSQPAGLVAHKAPIQPQEYMNYNHVVPEYNMYSTMEQRMSYYDPSVYGQSPSMTSNHLFPREKYIAQQQQQQQQEAGYYPYYYQQQYQPPPPPPPPQASVLGYPYVNKPMYPVYKPTTANEYPPFENDMIQQQPNNMMPFDKQQQQQQQQYHLQQKQMDMYYQQPPPQPQQQPQQPQQYPSYYYPQQSRPYWHQA</sequence>
<keyword evidence="8" id="KW-0597">Phosphoprotein</keyword>
<keyword evidence="15" id="KW-0539">Nucleus</keyword>
<evidence type="ECO:0000256" key="14">
    <source>
        <dbReference type="ARBA" id="ARBA00023204"/>
    </source>
</evidence>
<comment type="similarity">
    <text evidence="4">Belongs to the DEF1 family.</text>
</comment>
<keyword evidence="11" id="KW-0832">Ubl conjugation</keyword>
<dbReference type="GO" id="GO:0005737">
    <property type="term" value="C:cytoplasm"/>
    <property type="evidence" value="ECO:0007669"/>
    <property type="project" value="UniProtKB-SubCell"/>
</dbReference>
<accession>A0A8H7SYJ9</accession>
<dbReference type="InterPro" id="IPR041803">
    <property type="entry name" value="DEF1_CUE"/>
</dbReference>
<comment type="subcellular location">
    <subcellularLocation>
        <location evidence="3">Chromosome</location>
        <location evidence="3">Telomere</location>
    </subcellularLocation>
    <subcellularLocation>
        <location evidence="2">Cytoplasm</location>
    </subcellularLocation>
    <subcellularLocation>
        <location evidence="1">Nucleus</location>
    </subcellularLocation>
</comment>
<evidence type="ECO:0000256" key="5">
    <source>
        <dbReference type="ARBA" id="ARBA00020536"/>
    </source>
</evidence>
<keyword evidence="10" id="KW-0833">Ubl conjugation pathway</keyword>
<reference evidence="18" key="1">
    <citation type="submission" date="2021-01" db="EMBL/GenBank/DDBJ databases">
        <title>Metabolic potential, ecology and presence of endohyphal bacteria is reflected in genomic diversity of Mucoromycotina.</title>
        <authorList>
            <person name="Muszewska A."/>
            <person name="Okrasinska A."/>
            <person name="Steczkiewicz K."/>
            <person name="Drgas O."/>
            <person name="Orlowska M."/>
            <person name="Perlinska-Lenart U."/>
            <person name="Aleksandrzak-Piekarczyk T."/>
            <person name="Szatraj K."/>
            <person name="Zielenkiewicz U."/>
            <person name="Pilsyk S."/>
            <person name="Malc E."/>
            <person name="Mieczkowski P."/>
            <person name="Kruszewska J.S."/>
            <person name="Biernat P."/>
            <person name="Pawlowska J."/>
        </authorList>
    </citation>
    <scope>NUCLEOTIDE SEQUENCE</scope>
    <source>
        <strain evidence="18">WA0000018081</strain>
    </source>
</reference>
<evidence type="ECO:0000256" key="15">
    <source>
        <dbReference type="ARBA" id="ARBA00023242"/>
    </source>
</evidence>
<dbReference type="Pfam" id="PF02845">
    <property type="entry name" value="CUE"/>
    <property type="match status" value="1"/>
</dbReference>
<dbReference type="PANTHER" id="PTHR16308:SF13">
    <property type="entry name" value="PROTEIN LINGERER"/>
    <property type="match status" value="1"/>
</dbReference>
<organism evidence="18 19">
    <name type="scientific">Thamnidium elegans</name>
    <dbReference type="NCBI Taxonomy" id="101142"/>
    <lineage>
        <taxon>Eukaryota</taxon>
        <taxon>Fungi</taxon>
        <taxon>Fungi incertae sedis</taxon>
        <taxon>Mucoromycota</taxon>
        <taxon>Mucoromycotina</taxon>
        <taxon>Mucoromycetes</taxon>
        <taxon>Mucorales</taxon>
        <taxon>Mucorineae</taxon>
        <taxon>Mucoraceae</taxon>
        <taxon>Thamnidium</taxon>
    </lineage>
</organism>
<evidence type="ECO:0000256" key="3">
    <source>
        <dbReference type="ARBA" id="ARBA00004574"/>
    </source>
</evidence>
<dbReference type="GO" id="GO:0000781">
    <property type="term" value="C:chromosome, telomeric region"/>
    <property type="evidence" value="ECO:0007669"/>
    <property type="project" value="UniProtKB-SubCell"/>
</dbReference>
<feature type="compositionally biased region" description="Basic and acidic residues" evidence="16">
    <location>
        <begin position="95"/>
        <end position="113"/>
    </location>
</feature>
<feature type="compositionally biased region" description="Low complexity" evidence="16">
    <location>
        <begin position="470"/>
        <end position="490"/>
    </location>
</feature>
<dbReference type="EMBL" id="JAEPRE010000013">
    <property type="protein sequence ID" value="KAG2236808.1"/>
    <property type="molecule type" value="Genomic_DNA"/>
</dbReference>
<dbReference type="GO" id="GO:0006281">
    <property type="term" value="P:DNA repair"/>
    <property type="evidence" value="ECO:0007669"/>
    <property type="project" value="UniProtKB-KW"/>
</dbReference>
<feature type="compositionally biased region" description="Basic and acidic residues" evidence="16">
    <location>
        <begin position="129"/>
        <end position="143"/>
    </location>
</feature>
<evidence type="ECO:0000259" key="17">
    <source>
        <dbReference type="Pfam" id="PF02845"/>
    </source>
</evidence>
<dbReference type="PANTHER" id="PTHR16308">
    <property type="entry name" value="UBIQUITIN ASSOCIATED PROTEIN 2-LIKE/LINGERER"/>
    <property type="match status" value="1"/>
</dbReference>
<evidence type="ECO:0000256" key="11">
    <source>
        <dbReference type="ARBA" id="ARBA00022843"/>
    </source>
</evidence>
<comment type="caution">
    <text evidence="18">The sequence shown here is derived from an EMBL/GenBank/DDBJ whole genome shotgun (WGS) entry which is preliminary data.</text>
</comment>
<evidence type="ECO:0000256" key="8">
    <source>
        <dbReference type="ARBA" id="ARBA00022553"/>
    </source>
</evidence>
<evidence type="ECO:0000313" key="18">
    <source>
        <dbReference type="EMBL" id="KAG2236808.1"/>
    </source>
</evidence>
<keyword evidence="19" id="KW-1185">Reference proteome</keyword>
<evidence type="ECO:0000256" key="7">
    <source>
        <dbReference type="ARBA" id="ARBA00022490"/>
    </source>
</evidence>
<keyword evidence="14" id="KW-0234">DNA repair</keyword>
<keyword evidence="13" id="KW-0238">DNA-binding</keyword>
<feature type="region of interest" description="Disordered" evidence="16">
    <location>
        <begin position="467"/>
        <end position="522"/>
    </location>
</feature>